<keyword evidence="5" id="KW-1185">Reference proteome</keyword>
<dbReference type="SUPFAM" id="SSF51735">
    <property type="entry name" value="NAD(P)-binding Rossmann-fold domains"/>
    <property type="match status" value="1"/>
</dbReference>
<protein>
    <submittedName>
        <fullName evidence="4">Prephenate/arogenate dehydrogenase family protein</fullName>
    </submittedName>
</protein>
<dbReference type="InterPro" id="IPR046825">
    <property type="entry name" value="PDH_C"/>
</dbReference>
<dbReference type="Pfam" id="PF20463">
    <property type="entry name" value="PDH_C"/>
    <property type="match status" value="1"/>
</dbReference>
<dbReference type="InterPro" id="IPR008927">
    <property type="entry name" value="6-PGluconate_DH-like_C_sf"/>
</dbReference>
<feature type="region of interest" description="Disordered" evidence="2">
    <location>
        <begin position="293"/>
        <end position="324"/>
    </location>
</feature>
<feature type="domain" description="Prephenate/arogenate dehydrogenase" evidence="3">
    <location>
        <begin position="6"/>
        <end position="295"/>
    </location>
</feature>
<dbReference type="InterPro" id="IPR046826">
    <property type="entry name" value="PDH_N"/>
</dbReference>
<dbReference type="Proteomes" id="UP001220530">
    <property type="component" value="Chromosome"/>
</dbReference>
<dbReference type="Gene3D" id="3.40.50.720">
    <property type="entry name" value="NAD(P)-binding Rossmann-like Domain"/>
    <property type="match status" value="1"/>
</dbReference>
<dbReference type="InterPro" id="IPR003099">
    <property type="entry name" value="Prephen_DH"/>
</dbReference>
<evidence type="ECO:0000259" key="3">
    <source>
        <dbReference type="PROSITE" id="PS51176"/>
    </source>
</evidence>
<evidence type="ECO:0000256" key="1">
    <source>
        <dbReference type="ARBA" id="ARBA00023002"/>
    </source>
</evidence>
<dbReference type="RefSeq" id="WP_282217872.1">
    <property type="nucleotide sequence ID" value="NZ_CP118246.1"/>
</dbReference>
<dbReference type="PANTHER" id="PTHR21363:SF0">
    <property type="entry name" value="PREPHENATE DEHYDROGENASE [NADP(+)]"/>
    <property type="match status" value="1"/>
</dbReference>
<dbReference type="NCBIfam" id="NF005694">
    <property type="entry name" value="PRK07502.1"/>
    <property type="match status" value="1"/>
</dbReference>
<evidence type="ECO:0000313" key="4">
    <source>
        <dbReference type="EMBL" id="WDR01461.1"/>
    </source>
</evidence>
<keyword evidence="1" id="KW-0560">Oxidoreductase</keyword>
<dbReference type="InterPro" id="IPR036291">
    <property type="entry name" value="NAD(P)-bd_dom_sf"/>
</dbReference>
<name>A0ABY7YJL3_9HYPH</name>
<dbReference type="Pfam" id="PF02153">
    <property type="entry name" value="PDH_N"/>
    <property type="match status" value="1"/>
</dbReference>
<evidence type="ECO:0000256" key="2">
    <source>
        <dbReference type="SAM" id="MobiDB-lite"/>
    </source>
</evidence>
<dbReference type="InterPro" id="IPR050812">
    <property type="entry name" value="Preph/Arog_dehydrog"/>
</dbReference>
<feature type="compositionally biased region" description="Basic and acidic residues" evidence="2">
    <location>
        <begin position="314"/>
        <end position="324"/>
    </location>
</feature>
<dbReference type="EMBL" id="CP118246">
    <property type="protein sequence ID" value="WDR01461.1"/>
    <property type="molecule type" value="Genomic_DNA"/>
</dbReference>
<sequence length="324" mass="34475">MSAPFKKLALIGIGLIGSSIALAARRHGLVDAIAIATRKSETLDEARALNLGDVYSLDATEAVRGADLVILCVPVGAYGSVMETIAPVLEPGTILSDVGSVKAFVHKILAPMVPKGVSLIPGHPLAGTEHSGPAAGFAELFMRRWCVLTPDADTSQADVEKLSAFWRGMGSQVETMDPAHHDRVLAITSHIPHLVAYNIVGTVADLEADTQSEVIKFSASGFRDFTRIAASDPVMWRDVFLTNREAVLEMLGRFSEDLSVLQRAVRSGDGAALEAMFTRTRAIRRSVIDAGQETAAPDFGRPHQSDIDTAPDSVVRDHGGGDDA</sequence>
<evidence type="ECO:0000313" key="5">
    <source>
        <dbReference type="Proteomes" id="UP001220530"/>
    </source>
</evidence>
<dbReference type="PANTHER" id="PTHR21363">
    <property type="entry name" value="PREPHENATE DEHYDROGENASE"/>
    <property type="match status" value="1"/>
</dbReference>
<dbReference type="Gene3D" id="1.10.3660.10">
    <property type="entry name" value="6-phosphogluconate dehydrogenase C-terminal like domain"/>
    <property type="match status" value="1"/>
</dbReference>
<dbReference type="PROSITE" id="PS51176">
    <property type="entry name" value="PDH_ADH"/>
    <property type="match status" value="1"/>
</dbReference>
<accession>A0ABY7YJL3</accession>
<gene>
    <name evidence="4" type="ORF">PSQ19_11670</name>
</gene>
<organism evidence="4 5">
    <name type="scientific">Devosia algicola</name>
    <dbReference type="NCBI Taxonomy" id="3026418"/>
    <lineage>
        <taxon>Bacteria</taxon>
        <taxon>Pseudomonadati</taxon>
        <taxon>Pseudomonadota</taxon>
        <taxon>Alphaproteobacteria</taxon>
        <taxon>Hyphomicrobiales</taxon>
        <taxon>Devosiaceae</taxon>
        <taxon>Devosia</taxon>
    </lineage>
</organism>
<reference evidence="4 5" key="1">
    <citation type="submission" date="2023-02" db="EMBL/GenBank/DDBJ databases">
        <title>Devosia algicola sp. nov., isolated from the phycosphere of marine algae.</title>
        <authorList>
            <person name="Kim J.M."/>
            <person name="Lee J.K."/>
            <person name="Choi B.J."/>
            <person name="Bayburt H."/>
            <person name="Jeon C.O."/>
        </authorList>
    </citation>
    <scope>NUCLEOTIDE SEQUENCE [LARGE SCALE GENOMIC DNA]</scope>
    <source>
        <strain evidence="4 5">G20-9</strain>
    </source>
</reference>
<dbReference type="SUPFAM" id="SSF48179">
    <property type="entry name" value="6-phosphogluconate dehydrogenase C-terminal domain-like"/>
    <property type="match status" value="1"/>
</dbReference>
<proteinExistence type="predicted"/>